<protein>
    <submittedName>
        <fullName evidence="1">Rad51/AAA domain containing protein, putative</fullName>
    </submittedName>
</protein>
<dbReference type="Proteomes" id="UP000515908">
    <property type="component" value="Chromosome 01"/>
</dbReference>
<dbReference type="GO" id="GO:0090656">
    <property type="term" value="P:t-circle formation"/>
    <property type="evidence" value="ECO:0007669"/>
    <property type="project" value="TreeGrafter"/>
</dbReference>
<dbReference type="InterPro" id="IPR027417">
    <property type="entry name" value="P-loop_NTPase"/>
</dbReference>
<dbReference type="PANTHER" id="PTHR46487:SF1">
    <property type="entry name" value="DNA REPAIR PROTEIN XRCC3"/>
    <property type="match status" value="1"/>
</dbReference>
<gene>
    <name evidence="1" type="ORF">ADEAN_000084300</name>
</gene>
<name>A0A7G2C664_9TRYP</name>
<dbReference type="GO" id="GO:0071140">
    <property type="term" value="P:resolution of mitotic recombination intermediates"/>
    <property type="evidence" value="ECO:0007669"/>
    <property type="project" value="TreeGrafter"/>
</dbReference>
<dbReference type="GO" id="GO:0000722">
    <property type="term" value="P:telomere maintenance via recombination"/>
    <property type="evidence" value="ECO:0007669"/>
    <property type="project" value="TreeGrafter"/>
</dbReference>
<reference evidence="1 2" key="1">
    <citation type="submission" date="2020-08" db="EMBL/GenBank/DDBJ databases">
        <authorList>
            <person name="Newling K."/>
            <person name="Davey J."/>
            <person name="Forrester S."/>
        </authorList>
    </citation>
    <scope>NUCLEOTIDE SEQUENCE [LARGE SCALE GENOMIC DNA]</scope>
    <source>
        <strain evidence="2">Crithidia deanei Carvalho (ATCC PRA-265)</strain>
    </source>
</reference>
<dbReference type="VEuPathDB" id="TriTrypDB:ADEAN_000084300"/>
<dbReference type="SUPFAM" id="SSF52540">
    <property type="entry name" value="P-loop containing nucleoside triphosphate hydrolases"/>
    <property type="match status" value="1"/>
</dbReference>
<organism evidence="1 2">
    <name type="scientific">Angomonas deanei</name>
    <dbReference type="NCBI Taxonomy" id="59799"/>
    <lineage>
        <taxon>Eukaryota</taxon>
        <taxon>Discoba</taxon>
        <taxon>Euglenozoa</taxon>
        <taxon>Kinetoplastea</taxon>
        <taxon>Metakinetoplastina</taxon>
        <taxon>Trypanosomatida</taxon>
        <taxon>Trypanosomatidae</taxon>
        <taxon>Strigomonadinae</taxon>
        <taxon>Angomonas</taxon>
    </lineage>
</organism>
<evidence type="ECO:0000313" key="1">
    <source>
        <dbReference type="EMBL" id="CAD2213402.1"/>
    </source>
</evidence>
<dbReference type="EMBL" id="LR877145">
    <property type="protein sequence ID" value="CAD2213402.1"/>
    <property type="molecule type" value="Genomic_DNA"/>
</dbReference>
<proteinExistence type="predicted"/>
<sequence length="330" mass="35810">MTAEEYLPILATRQSAVGRAVQEKTPSSVCQVMRFVEFILGVVAEVSVAEISGGIVPLHQTVGGDPSTFTYTCGCPTLDTVLPLLPGTITAVSGAAGCGKTQLALQCLMETIVRGLVRNVETKCIYLVSEDVPIARLGPLAHGALVRNSKTEDPPHFTVERVLSQLQIKKISDLDSLIHLFTSDTLRTVVGGKDRQGIVVLDSIAAVVQNAADDASENAHEWNAQSEKISLLGSLIVKFLDHQRQMCLVVTNQIRTAPRPQLSYLKRRRPGPEYVDVAALGIGWAVFPHHHVMLSKSKHSNRRMCVLHASPSMGPGKVHFTITNDGLERE</sequence>
<accession>A0A7G2C664</accession>
<dbReference type="GO" id="GO:0005657">
    <property type="term" value="C:replication fork"/>
    <property type="evidence" value="ECO:0007669"/>
    <property type="project" value="TreeGrafter"/>
</dbReference>
<dbReference type="PANTHER" id="PTHR46487">
    <property type="entry name" value="DNA REPAIR PROTEIN XRCC3"/>
    <property type="match status" value="1"/>
</dbReference>
<dbReference type="GO" id="GO:0045003">
    <property type="term" value="P:double-strand break repair via synthesis-dependent strand annealing"/>
    <property type="evidence" value="ECO:0007669"/>
    <property type="project" value="TreeGrafter"/>
</dbReference>
<dbReference type="Gene3D" id="3.40.50.300">
    <property type="entry name" value="P-loop containing nucleotide triphosphate hydrolases"/>
    <property type="match status" value="1"/>
</dbReference>
<dbReference type="AlphaFoldDB" id="A0A7G2C664"/>
<dbReference type="GO" id="GO:0033065">
    <property type="term" value="C:Rad51C-XRCC3 complex"/>
    <property type="evidence" value="ECO:0007669"/>
    <property type="project" value="TreeGrafter"/>
</dbReference>
<evidence type="ECO:0000313" key="2">
    <source>
        <dbReference type="Proteomes" id="UP000515908"/>
    </source>
</evidence>
<keyword evidence="2" id="KW-1185">Reference proteome</keyword>
<dbReference type="GO" id="GO:0000400">
    <property type="term" value="F:four-way junction DNA binding"/>
    <property type="evidence" value="ECO:0007669"/>
    <property type="project" value="TreeGrafter"/>
</dbReference>